<name>A0ABS9SEQ7_9BACT</name>
<proteinExistence type="predicted"/>
<dbReference type="Proteomes" id="UP001202248">
    <property type="component" value="Unassembled WGS sequence"/>
</dbReference>
<organism evidence="1 2">
    <name type="scientific">Niabella ginsengisoli</name>
    <dbReference type="NCBI Taxonomy" id="522298"/>
    <lineage>
        <taxon>Bacteria</taxon>
        <taxon>Pseudomonadati</taxon>
        <taxon>Bacteroidota</taxon>
        <taxon>Chitinophagia</taxon>
        <taxon>Chitinophagales</taxon>
        <taxon>Chitinophagaceae</taxon>
        <taxon>Niabella</taxon>
    </lineage>
</organism>
<dbReference type="EMBL" id="JAKWBL010000001">
    <property type="protein sequence ID" value="MCH5596825.1"/>
    <property type="molecule type" value="Genomic_DNA"/>
</dbReference>
<sequence length="470" mass="53907">MKGSGPAGGFWRISEESLQKSREWEEKYGSTVGKFDPVVFNRDWYFDGVDKYGIRIYDPAEAMIKKVAFTQNHNLSLNGKSKNTTYNASFGYFGQEGMMKPAPQDDYTRYTANLNISSKVSDHITIRGGTLFSDRTKRYPNSATGFGADPWLYLYRWSRYFPTGVTELGEEIRDPYWDTKNAHTAILGNKYTNLNFGTTIDINKNWQIIADYTYDIRQEIRKSSRPTFSGAWHWYAPVAWTDDDGNRVYVDDAGNVTESGGVAAWRFPVSEYIGKVDTYIYQFTQREERHTVNAYSTYNLNLKNSHDLKFMLGTNIVANKWNNHFSRAYELTNMDNPQFAFTSGRQETGGDANWDSQLGYFGRVNYAFANKYLLEANLRYDAASKFPAFLRWQWYPSFSGGWVLSDENFMKSTKNILSFAKFRASWGSIGDQSISNGLYISSLGKIEKNSWLDGTGNPFFQLGTPKPCFR</sequence>
<accession>A0ABS9SEQ7</accession>
<dbReference type="SUPFAM" id="SSF56935">
    <property type="entry name" value="Porins"/>
    <property type="match status" value="1"/>
</dbReference>
<comment type="caution">
    <text evidence="1">The sequence shown here is derived from an EMBL/GenBank/DDBJ whole genome shotgun (WGS) entry which is preliminary data.</text>
</comment>
<protein>
    <submittedName>
        <fullName evidence="1">TonB-dependent receptor</fullName>
    </submittedName>
</protein>
<dbReference type="RefSeq" id="WP_240826240.1">
    <property type="nucleotide sequence ID" value="NZ_JAKWBL010000001.1"/>
</dbReference>
<keyword evidence="1" id="KW-0675">Receptor</keyword>
<evidence type="ECO:0000313" key="2">
    <source>
        <dbReference type="Proteomes" id="UP001202248"/>
    </source>
</evidence>
<gene>
    <name evidence="1" type="ORF">MKP09_02240</name>
</gene>
<keyword evidence="2" id="KW-1185">Reference proteome</keyword>
<reference evidence="1 2" key="1">
    <citation type="submission" date="2022-02" db="EMBL/GenBank/DDBJ databases">
        <authorList>
            <person name="Min J."/>
        </authorList>
    </citation>
    <scope>NUCLEOTIDE SEQUENCE [LARGE SCALE GENOMIC DNA]</scope>
    <source>
        <strain evidence="1 2">GR10-1</strain>
    </source>
</reference>
<evidence type="ECO:0000313" key="1">
    <source>
        <dbReference type="EMBL" id="MCH5596825.1"/>
    </source>
</evidence>